<dbReference type="EMBL" id="CAKOGP040000786">
    <property type="protein sequence ID" value="CAJ1939394.1"/>
    <property type="molecule type" value="Genomic_DNA"/>
</dbReference>
<reference evidence="1" key="1">
    <citation type="submission" date="2023-08" db="EMBL/GenBank/DDBJ databases">
        <authorList>
            <person name="Audoor S."/>
            <person name="Bilcke G."/>
        </authorList>
    </citation>
    <scope>NUCLEOTIDE SEQUENCE</scope>
</reference>
<organism evidence="1 2">
    <name type="scientific">Cylindrotheca closterium</name>
    <dbReference type="NCBI Taxonomy" id="2856"/>
    <lineage>
        <taxon>Eukaryota</taxon>
        <taxon>Sar</taxon>
        <taxon>Stramenopiles</taxon>
        <taxon>Ochrophyta</taxon>
        <taxon>Bacillariophyta</taxon>
        <taxon>Bacillariophyceae</taxon>
        <taxon>Bacillariophycidae</taxon>
        <taxon>Bacillariales</taxon>
        <taxon>Bacillariaceae</taxon>
        <taxon>Cylindrotheca</taxon>
    </lineage>
</organism>
<dbReference type="Proteomes" id="UP001295423">
    <property type="component" value="Unassembled WGS sequence"/>
</dbReference>
<dbReference type="AlphaFoldDB" id="A0AAD2CQK8"/>
<evidence type="ECO:0000313" key="1">
    <source>
        <dbReference type="EMBL" id="CAJ1939394.1"/>
    </source>
</evidence>
<name>A0AAD2CQK8_9STRA</name>
<gene>
    <name evidence="1" type="ORF">CYCCA115_LOCUS6572</name>
</gene>
<accession>A0AAD2CQK8</accession>
<keyword evidence="2" id="KW-1185">Reference proteome</keyword>
<comment type="caution">
    <text evidence="1">The sequence shown here is derived from an EMBL/GenBank/DDBJ whole genome shotgun (WGS) entry which is preliminary data.</text>
</comment>
<proteinExistence type="predicted"/>
<protein>
    <submittedName>
        <fullName evidence="1">Uncharacterized protein</fullName>
    </submittedName>
</protein>
<sequence length="176" mass="19622">MKKRKETIVSTKNCIGSTKAIVLGQPKPPGQSITYNHYTINTAVLAPTTESPEIKQAILQQSVNSIKQTKTTMEHRVDFLMERYTSVCPDICSRFNTTTSKLFDVTSDVYEFTSLHVINNMGQAIATGFPPPVYHNEDGIANVLVMRKMIAAGYRITMDTDADNAFIVHCDGNRKM</sequence>
<evidence type="ECO:0000313" key="2">
    <source>
        <dbReference type="Proteomes" id="UP001295423"/>
    </source>
</evidence>